<evidence type="ECO:0000313" key="2">
    <source>
        <dbReference type="EMBL" id="MFC4818758.1"/>
    </source>
</evidence>
<gene>
    <name evidence="2" type="ORF">ACFO6Q_00365</name>
</gene>
<accession>A0ABV9QPX5</accession>
<comment type="caution">
    <text evidence="2">The sequence shown here is derived from an EMBL/GenBank/DDBJ whole genome shotgun (WGS) entry which is preliminary data.</text>
</comment>
<keyword evidence="1" id="KW-0732">Signal</keyword>
<sequence>MKHLPLAIALLVLPCAGTTLAQGDVDKINGSIQIKNGEQAGDLTTVNGGIRIDAAGSAGKVSTVNGGVRLGAQARAESVETVNGGISLDDSAQVRGAVTTVNGGIRLDKSADVGGHAETVNGRISLDAAHIGGGIETVGGDIEIGADSRVEGGIVVKKPSGWSWGRSSKPRIVIGPRATVQGTLDFEREVELFVSDSASVGTIKGATAQKFPGEQP</sequence>
<organism evidence="2 3">
    <name type="scientific">Dokdonella ginsengisoli</name>
    <dbReference type="NCBI Taxonomy" id="363846"/>
    <lineage>
        <taxon>Bacteria</taxon>
        <taxon>Pseudomonadati</taxon>
        <taxon>Pseudomonadota</taxon>
        <taxon>Gammaproteobacteria</taxon>
        <taxon>Lysobacterales</taxon>
        <taxon>Rhodanobacteraceae</taxon>
        <taxon>Dokdonella</taxon>
    </lineage>
</organism>
<reference evidence="3" key="1">
    <citation type="journal article" date="2019" name="Int. J. Syst. Evol. Microbiol.">
        <title>The Global Catalogue of Microorganisms (GCM) 10K type strain sequencing project: providing services to taxonomists for standard genome sequencing and annotation.</title>
        <authorList>
            <consortium name="The Broad Institute Genomics Platform"/>
            <consortium name="The Broad Institute Genome Sequencing Center for Infectious Disease"/>
            <person name="Wu L."/>
            <person name="Ma J."/>
        </authorList>
    </citation>
    <scope>NUCLEOTIDE SEQUENCE [LARGE SCALE GENOMIC DNA]</scope>
    <source>
        <strain evidence="3">CCUG 30340</strain>
    </source>
</reference>
<dbReference type="RefSeq" id="WP_380018488.1">
    <property type="nucleotide sequence ID" value="NZ_JBHSHD010000002.1"/>
</dbReference>
<feature type="chain" id="PRO_5046556734" description="Polymer-forming cytoskeletal protein" evidence="1">
    <location>
        <begin position="22"/>
        <end position="216"/>
    </location>
</feature>
<name>A0ABV9QPX5_9GAMM</name>
<dbReference type="EMBL" id="JBHSHD010000002">
    <property type="protein sequence ID" value="MFC4818758.1"/>
    <property type="molecule type" value="Genomic_DNA"/>
</dbReference>
<protein>
    <recommendedName>
        <fullName evidence="4">Polymer-forming cytoskeletal protein</fullName>
    </recommendedName>
</protein>
<keyword evidence="3" id="KW-1185">Reference proteome</keyword>
<dbReference type="InterPro" id="IPR012332">
    <property type="entry name" value="Autotransporter_pectin_lyase_C"/>
</dbReference>
<dbReference type="Proteomes" id="UP001595886">
    <property type="component" value="Unassembled WGS sequence"/>
</dbReference>
<feature type="signal peptide" evidence="1">
    <location>
        <begin position="1"/>
        <end position="21"/>
    </location>
</feature>
<evidence type="ECO:0000313" key="3">
    <source>
        <dbReference type="Proteomes" id="UP001595886"/>
    </source>
</evidence>
<proteinExistence type="predicted"/>
<dbReference type="Gene3D" id="2.160.20.20">
    <property type="match status" value="1"/>
</dbReference>
<evidence type="ECO:0000256" key="1">
    <source>
        <dbReference type="SAM" id="SignalP"/>
    </source>
</evidence>
<evidence type="ECO:0008006" key="4">
    <source>
        <dbReference type="Google" id="ProtNLM"/>
    </source>
</evidence>